<dbReference type="PANTHER" id="PTHR46825">
    <property type="entry name" value="D-ALANYL-D-ALANINE-CARBOXYPEPTIDASE/ENDOPEPTIDASE AMPH"/>
    <property type="match status" value="1"/>
</dbReference>
<dbReference type="Gene3D" id="3.40.710.10">
    <property type="entry name" value="DD-peptidase/beta-lactamase superfamily"/>
    <property type="match status" value="1"/>
</dbReference>
<evidence type="ECO:0000256" key="2">
    <source>
        <dbReference type="ARBA" id="ARBA00023136"/>
    </source>
</evidence>
<dbReference type="GO" id="GO:0016787">
    <property type="term" value="F:hydrolase activity"/>
    <property type="evidence" value="ECO:0007669"/>
    <property type="project" value="UniProtKB-KW"/>
</dbReference>
<dbReference type="Proteomes" id="UP001500507">
    <property type="component" value="Unassembled WGS sequence"/>
</dbReference>
<sequence length="364" mass="41428">MKKWLPFVFLLTTLVCSAQNKSIEAYAGFIEKIDSLHIEHQIPGLSVGVMRNDSILISTGVGWANVEAKKDMTAQTPVRIASLTKPIFSTLFMRLEEEGNVDLNWKIKNYVPNYLERCERILAYFEKQMPEYAFLLKDYEPNRDDILLKHHLSHTAEASPGTNYKYNGLLYGMLSAVMKTATGVNFDRMVDSLIIQKLELKHAASSQLDDTKTELLNTIALPYHFSEDDSFVRSPFPDKDLNAGAGLVFSVEDLLLFDKALTHNTIISNKAKEKMFEPFLLNDGRRSPYGYGWFIDNYKNNKVIWHYGWQPKAYSSLYVKIPEKNLTLVMLTNSEGLSSSFNLSNGNLLQSVFAQAFLDQFVTD</sequence>
<protein>
    <submittedName>
        <fullName evidence="5">Serine hydrolase domain-containing protein</fullName>
    </submittedName>
</protein>
<dbReference type="InterPro" id="IPR001466">
    <property type="entry name" value="Beta-lactam-related"/>
</dbReference>
<dbReference type="InterPro" id="IPR012338">
    <property type="entry name" value="Beta-lactam/transpept-like"/>
</dbReference>
<evidence type="ECO:0000256" key="1">
    <source>
        <dbReference type="ARBA" id="ARBA00004370"/>
    </source>
</evidence>
<keyword evidence="5" id="KW-0378">Hydrolase</keyword>
<keyword evidence="2" id="KW-0472">Membrane</keyword>
<organism evidence="5 6">
    <name type="scientific">Gangjinia marincola</name>
    <dbReference type="NCBI Taxonomy" id="578463"/>
    <lineage>
        <taxon>Bacteria</taxon>
        <taxon>Pseudomonadati</taxon>
        <taxon>Bacteroidota</taxon>
        <taxon>Flavobacteriia</taxon>
        <taxon>Flavobacteriales</taxon>
        <taxon>Flavobacteriaceae</taxon>
        <taxon>Gangjinia</taxon>
    </lineage>
</organism>
<evidence type="ECO:0000259" key="4">
    <source>
        <dbReference type="Pfam" id="PF00144"/>
    </source>
</evidence>
<accession>A0ABP3XTD1</accession>
<name>A0ABP3XTD1_9FLAO</name>
<dbReference type="Pfam" id="PF00144">
    <property type="entry name" value="Beta-lactamase"/>
    <property type="match status" value="1"/>
</dbReference>
<evidence type="ECO:0000256" key="3">
    <source>
        <dbReference type="SAM" id="SignalP"/>
    </source>
</evidence>
<reference evidence="6" key="1">
    <citation type="journal article" date="2019" name="Int. J. Syst. Evol. Microbiol.">
        <title>The Global Catalogue of Microorganisms (GCM) 10K type strain sequencing project: providing services to taxonomists for standard genome sequencing and annotation.</title>
        <authorList>
            <consortium name="The Broad Institute Genomics Platform"/>
            <consortium name="The Broad Institute Genome Sequencing Center for Infectious Disease"/>
            <person name="Wu L."/>
            <person name="Ma J."/>
        </authorList>
    </citation>
    <scope>NUCLEOTIDE SEQUENCE [LARGE SCALE GENOMIC DNA]</scope>
    <source>
        <strain evidence="6">JCM 16082</strain>
    </source>
</reference>
<comment type="subcellular location">
    <subcellularLocation>
        <location evidence="1">Membrane</location>
    </subcellularLocation>
</comment>
<dbReference type="PANTHER" id="PTHR46825:SF11">
    <property type="entry name" value="PENICILLIN-BINDING PROTEIN 4"/>
    <property type="match status" value="1"/>
</dbReference>
<dbReference type="RefSeq" id="WP_343764108.1">
    <property type="nucleotide sequence ID" value="NZ_BAAAFG010000005.1"/>
</dbReference>
<dbReference type="SUPFAM" id="SSF56601">
    <property type="entry name" value="beta-lactamase/transpeptidase-like"/>
    <property type="match status" value="1"/>
</dbReference>
<keyword evidence="3" id="KW-0732">Signal</keyword>
<keyword evidence="6" id="KW-1185">Reference proteome</keyword>
<proteinExistence type="predicted"/>
<comment type="caution">
    <text evidence="5">The sequence shown here is derived from an EMBL/GenBank/DDBJ whole genome shotgun (WGS) entry which is preliminary data.</text>
</comment>
<gene>
    <name evidence="5" type="ORF">GCM10009117_07650</name>
</gene>
<feature type="signal peptide" evidence="3">
    <location>
        <begin position="1"/>
        <end position="18"/>
    </location>
</feature>
<evidence type="ECO:0000313" key="5">
    <source>
        <dbReference type="EMBL" id="GAA0871619.1"/>
    </source>
</evidence>
<evidence type="ECO:0000313" key="6">
    <source>
        <dbReference type="Proteomes" id="UP001500507"/>
    </source>
</evidence>
<dbReference type="EMBL" id="BAAAFG010000005">
    <property type="protein sequence ID" value="GAA0871619.1"/>
    <property type="molecule type" value="Genomic_DNA"/>
</dbReference>
<dbReference type="InterPro" id="IPR050491">
    <property type="entry name" value="AmpC-like"/>
</dbReference>
<feature type="chain" id="PRO_5046261973" evidence="3">
    <location>
        <begin position="19"/>
        <end position="364"/>
    </location>
</feature>
<feature type="domain" description="Beta-lactamase-related" evidence="4">
    <location>
        <begin position="32"/>
        <end position="340"/>
    </location>
</feature>